<sequence length="154" mass="17583">MARCWILIVVSFLLVACSANLETTAVKEVNASIDVEGIQLLQTNKDVESLIGYQGEYRRCIHGYNYDYEQLELNIGFDGNTNKVRRITTYNATHSLFDFTVGDALVDVVTILQDNGFSVAENDAHRFEQDNLFIVLYTDDLETLRGYNVEFMYD</sequence>
<feature type="signal peptide" evidence="1">
    <location>
        <begin position="1"/>
        <end position="21"/>
    </location>
</feature>
<gene>
    <name evidence="2" type="ORF">BHF68_00340</name>
</gene>
<organism evidence="2 3">
    <name type="scientific">Desulfuribacillus alkaliarsenatis</name>
    <dbReference type="NCBI Taxonomy" id="766136"/>
    <lineage>
        <taxon>Bacteria</taxon>
        <taxon>Bacillati</taxon>
        <taxon>Bacillota</taxon>
        <taxon>Desulfuribacillia</taxon>
        <taxon>Desulfuribacillales</taxon>
        <taxon>Desulfuribacillaceae</taxon>
        <taxon>Desulfuribacillus</taxon>
    </lineage>
</organism>
<reference evidence="2 3" key="1">
    <citation type="submission" date="2016-09" db="EMBL/GenBank/DDBJ databases">
        <title>Draft genome sequence for the type strain of Desulfuribacillus alkaliarsenatis AHT28, an obligately anaerobic, sulfidogenic bacterium isolated from Russian soda lake sediments.</title>
        <authorList>
            <person name="Abin C.A."/>
            <person name="Hollibaugh J.T."/>
        </authorList>
    </citation>
    <scope>NUCLEOTIDE SEQUENCE [LARGE SCALE GENOMIC DNA]</scope>
    <source>
        <strain evidence="2 3">AHT28</strain>
    </source>
</reference>
<dbReference type="EMBL" id="MIJE01000001">
    <property type="protein sequence ID" value="OEF98174.1"/>
    <property type="molecule type" value="Genomic_DNA"/>
</dbReference>
<keyword evidence="1" id="KW-0732">Signal</keyword>
<keyword evidence="3" id="KW-1185">Reference proteome</keyword>
<comment type="caution">
    <text evidence="2">The sequence shown here is derived from an EMBL/GenBank/DDBJ whole genome shotgun (WGS) entry which is preliminary data.</text>
</comment>
<protein>
    <recommendedName>
        <fullName evidence="4">DUF4825 domain-containing protein</fullName>
    </recommendedName>
</protein>
<evidence type="ECO:0000313" key="3">
    <source>
        <dbReference type="Proteomes" id="UP000094296"/>
    </source>
</evidence>
<evidence type="ECO:0008006" key="4">
    <source>
        <dbReference type="Google" id="ProtNLM"/>
    </source>
</evidence>
<accession>A0A1E5G5Y1</accession>
<name>A0A1E5G5Y1_9FIRM</name>
<proteinExistence type="predicted"/>
<evidence type="ECO:0000313" key="2">
    <source>
        <dbReference type="EMBL" id="OEF98174.1"/>
    </source>
</evidence>
<feature type="chain" id="PRO_5009177088" description="DUF4825 domain-containing protein" evidence="1">
    <location>
        <begin position="22"/>
        <end position="154"/>
    </location>
</feature>
<dbReference type="RefSeq" id="WP_069641666.1">
    <property type="nucleotide sequence ID" value="NZ_MIJE01000001.1"/>
</dbReference>
<dbReference type="PROSITE" id="PS51257">
    <property type="entry name" value="PROKAR_LIPOPROTEIN"/>
    <property type="match status" value="1"/>
</dbReference>
<dbReference type="AlphaFoldDB" id="A0A1E5G5Y1"/>
<evidence type="ECO:0000256" key="1">
    <source>
        <dbReference type="SAM" id="SignalP"/>
    </source>
</evidence>
<dbReference type="STRING" id="766136.BHF68_00340"/>
<dbReference type="Proteomes" id="UP000094296">
    <property type="component" value="Unassembled WGS sequence"/>
</dbReference>
<dbReference type="OrthoDB" id="2085501at2"/>